<organism evidence="1 2">
    <name type="scientific">Russula earlei</name>
    <dbReference type="NCBI Taxonomy" id="71964"/>
    <lineage>
        <taxon>Eukaryota</taxon>
        <taxon>Fungi</taxon>
        <taxon>Dikarya</taxon>
        <taxon>Basidiomycota</taxon>
        <taxon>Agaricomycotina</taxon>
        <taxon>Agaricomycetes</taxon>
        <taxon>Russulales</taxon>
        <taxon>Russulaceae</taxon>
        <taxon>Russula</taxon>
    </lineage>
</organism>
<reference evidence="1" key="1">
    <citation type="submission" date="2021-03" db="EMBL/GenBank/DDBJ databases">
        <title>Evolutionary priming and transition to the ectomycorrhizal habit in an iconic lineage of mushroom-forming fungi: is preadaptation a requirement?</title>
        <authorList>
            <consortium name="DOE Joint Genome Institute"/>
            <person name="Looney B.P."/>
            <person name="Miyauchi S."/>
            <person name="Morin E."/>
            <person name="Drula E."/>
            <person name="Courty P.E."/>
            <person name="Chicoki N."/>
            <person name="Fauchery L."/>
            <person name="Kohler A."/>
            <person name="Kuo A."/>
            <person name="LaButti K."/>
            <person name="Pangilinan J."/>
            <person name="Lipzen A."/>
            <person name="Riley R."/>
            <person name="Andreopoulos W."/>
            <person name="He G."/>
            <person name="Johnson J."/>
            <person name="Barry K.W."/>
            <person name="Grigoriev I.V."/>
            <person name="Nagy L."/>
            <person name="Hibbett D."/>
            <person name="Henrissat B."/>
            <person name="Matheny P.B."/>
            <person name="Labbe J."/>
            <person name="Martin A.F."/>
        </authorList>
    </citation>
    <scope>NUCLEOTIDE SEQUENCE</scope>
    <source>
        <strain evidence="1">BPL698</strain>
    </source>
</reference>
<comment type="caution">
    <text evidence="1">The sequence shown here is derived from an EMBL/GenBank/DDBJ whole genome shotgun (WGS) entry which is preliminary data.</text>
</comment>
<dbReference type="Proteomes" id="UP001207468">
    <property type="component" value="Unassembled WGS sequence"/>
</dbReference>
<evidence type="ECO:0000313" key="2">
    <source>
        <dbReference type="Proteomes" id="UP001207468"/>
    </source>
</evidence>
<accession>A0ACC0ULA4</accession>
<protein>
    <submittedName>
        <fullName evidence="1">Uncharacterized protein</fullName>
    </submittedName>
</protein>
<dbReference type="EMBL" id="JAGFNK010000020">
    <property type="protein sequence ID" value="KAI9511592.1"/>
    <property type="molecule type" value="Genomic_DNA"/>
</dbReference>
<proteinExistence type="predicted"/>
<evidence type="ECO:0000313" key="1">
    <source>
        <dbReference type="EMBL" id="KAI9511592.1"/>
    </source>
</evidence>
<keyword evidence="2" id="KW-1185">Reference proteome</keyword>
<sequence>MLSYGSVAVALVQRRVMVVQASRPHDMCERYLDVYTFTPSSDTRSNGRTFLASESPCARINSNDLLTVFDDGEGGLTIPHDVLELPQKAYDEFSELSSRKSKRFDSMWSAWKGKFR</sequence>
<name>A0ACC0ULA4_9AGAM</name>
<gene>
    <name evidence="1" type="ORF">F5148DRAFT_1170276</name>
</gene>